<comment type="function">
    <text evidence="5">Inhibits GDP/GTP exchange reaction of RhoB. Interacts specifically with the GDP- and GTP-bound forms of post-translationally processed Rhob and Rhog proteins, both of which show a growth-regulated expression in mammalian cells. Stimulates the release of the GDP-bound but not the GTP-bound RhoB protein. Also inhibits the GDP/GTP exchange of RhoB but shows less ability to inhibit the dissociation of prebound GTP.</text>
</comment>
<evidence type="ECO:0000256" key="1">
    <source>
        <dbReference type="ARBA" id="ARBA00004496"/>
    </source>
</evidence>
<organism evidence="9 10">
    <name type="scientific">Microtus ochrogaster</name>
    <name type="common">Prairie vole</name>
    <dbReference type="NCBI Taxonomy" id="79684"/>
    <lineage>
        <taxon>Eukaryota</taxon>
        <taxon>Metazoa</taxon>
        <taxon>Chordata</taxon>
        <taxon>Craniata</taxon>
        <taxon>Vertebrata</taxon>
        <taxon>Euteleostomi</taxon>
        <taxon>Mammalia</taxon>
        <taxon>Eutheria</taxon>
        <taxon>Euarchontoglires</taxon>
        <taxon>Glires</taxon>
        <taxon>Rodentia</taxon>
        <taxon>Myomorpha</taxon>
        <taxon>Muroidea</taxon>
        <taxon>Cricetidae</taxon>
        <taxon>Arvicolinae</taxon>
        <taxon>Microtus</taxon>
    </lineage>
</organism>
<dbReference type="Pfam" id="PF02115">
    <property type="entry name" value="Rho_GDI"/>
    <property type="match status" value="1"/>
</dbReference>
<dbReference type="GO" id="GO:0005829">
    <property type="term" value="C:cytosol"/>
    <property type="evidence" value="ECO:0007669"/>
    <property type="project" value="TreeGrafter"/>
</dbReference>
<dbReference type="EMBL" id="JAATJU010000500">
    <property type="protein sequence ID" value="KAH0520658.1"/>
    <property type="molecule type" value="Genomic_DNA"/>
</dbReference>
<evidence type="ECO:0000256" key="3">
    <source>
        <dbReference type="ARBA" id="ARBA00022468"/>
    </source>
</evidence>
<name>A0A8J6L510_MICOH</name>
<dbReference type="PANTHER" id="PTHR10980:SF8">
    <property type="entry name" value="RHO GDP-DISSOCIATION INHIBITOR 3"/>
    <property type="match status" value="1"/>
</dbReference>
<keyword evidence="4" id="KW-0963">Cytoplasm</keyword>
<evidence type="ECO:0000313" key="10">
    <source>
        <dbReference type="Proteomes" id="UP000710432"/>
    </source>
</evidence>
<dbReference type="Gene3D" id="2.70.50.30">
    <property type="entry name" value="Coagulation Factor XIII, subunit A, domain 1"/>
    <property type="match status" value="1"/>
</dbReference>
<accession>A0A8J6L510</accession>
<evidence type="ECO:0000256" key="8">
    <source>
        <dbReference type="SAM" id="MobiDB-lite"/>
    </source>
</evidence>
<dbReference type="GO" id="GO:0005096">
    <property type="term" value="F:GTPase activator activity"/>
    <property type="evidence" value="ECO:0007669"/>
    <property type="project" value="UniProtKB-KW"/>
</dbReference>
<dbReference type="PRINTS" id="PR00492">
    <property type="entry name" value="RHOGDI"/>
</dbReference>
<dbReference type="GO" id="GO:0016020">
    <property type="term" value="C:membrane"/>
    <property type="evidence" value="ECO:0007669"/>
    <property type="project" value="TreeGrafter"/>
</dbReference>
<protein>
    <recommendedName>
        <fullName evidence="6">Rho GDP-dissociation inhibitor 3</fullName>
    </recommendedName>
    <alternativeName>
        <fullName evidence="7">Rho-GDI gamma</fullName>
    </alternativeName>
</protein>
<comment type="similarity">
    <text evidence="2">Belongs to the Rho GDI family.</text>
</comment>
<proteinExistence type="inferred from homology"/>
<evidence type="ECO:0000256" key="2">
    <source>
        <dbReference type="ARBA" id="ARBA00009758"/>
    </source>
</evidence>
<evidence type="ECO:0000313" key="9">
    <source>
        <dbReference type="EMBL" id="KAH0520658.1"/>
    </source>
</evidence>
<gene>
    <name evidence="9" type="ORF">LTLLF_204535</name>
</gene>
<feature type="compositionally biased region" description="Low complexity" evidence="8">
    <location>
        <begin position="87"/>
        <end position="104"/>
    </location>
</feature>
<comment type="caution">
    <text evidence="9">The sequence shown here is derived from an EMBL/GenBank/DDBJ whole genome shotgun (WGS) entry which is preliminary data.</text>
</comment>
<dbReference type="GO" id="GO:0007266">
    <property type="term" value="P:Rho protein signal transduction"/>
    <property type="evidence" value="ECO:0007669"/>
    <property type="project" value="InterPro"/>
</dbReference>
<dbReference type="PANTHER" id="PTHR10980">
    <property type="entry name" value="RHO GDP-DISSOCIATION INHIBITOR"/>
    <property type="match status" value="1"/>
</dbReference>
<sequence length="305" mass="33090">MLGLDACELGAQLLELLRLALCARGEWPGREAATCAGGSKRAVRLGGQSPRQLWGARGDLVAWILAGRGTSVHADPSGEGSQEERSVSSPEAAASPVGGAGAPSVLLADKEGEPVPTDEVLDETVPEYQAPGKKSMLAIWQLDPEDVSLVKYKQALLGPLPPVVDPSLPNVQVTRLTLLSDQAPGPLVMDLTGDLAALKNQVFVLKEGIEYKVKITFKVNKEIVSGLKCLHHTYRRGLRVDKAIFMVGSYGPRAQEYEFVTTVEEAPRGALARGLYVVRSLFTDDDRLDHLSWEWCLHVCQDWKD</sequence>
<dbReference type="InterPro" id="IPR000406">
    <property type="entry name" value="Rho_GDI"/>
</dbReference>
<dbReference type="FunFam" id="2.70.50.30:FF:000001">
    <property type="entry name" value="Rho GDP-dissociation inhibitor 1"/>
    <property type="match status" value="1"/>
</dbReference>
<dbReference type="InterPro" id="IPR014756">
    <property type="entry name" value="Ig_E-set"/>
</dbReference>
<dbReference type="GO" id="GO:0005094">
    <property type="term" value="F:Rho GDP-dissociation inhibitor activity"/>
    <property type="evidence" value="ECO:0007669"/>
    <property type="project" value="InterPro"/>
</dbReference>
<comment type="subcellular location">
    <subcellularLocation>
        <location evidence="1">Cytoplasm</location>
    </subcellularLocation>
</comment>
<dbReference type="Proteomes" id="UP000710432">
    <property type="component" value="Unassembled WGS sequence"/>
</dbReference>
<keyword evidence="3" id="KW-0343">GTPase activation</keyword>
<dbReference type="SUPFAM" id="SSF81296">
    <property type="entry name" value="E set domains"/>
    <property type="match status" value="1"/>
</dbReference>
<evidence type="ECO:0000256" key="7">
    <source>
        <dbReference type="ARBA" id="ARBA00080671"/>
    </source>
</evidence>
<dbReference type="InterPro" id="IPR024792">
    <property type="entry name" value="RhoGDI_dom_sf"/>
</dbReference>
<evidence type="ECO:0000256" key="6">
    <source>
        <dbReference type="ARBA" id="ARBA00073845"/>
    </source>
</evidence>
<feature type="region of interest" description="Disordered" evidence="8">
    <location>
        <begin position="72"/>
        <end position="104"/>
    </location>
</feature>
<evidence type="ECO:0000256" key="5">
    <source>
        <dbReference type="ARBA" id="ARBA00053735"/>
    </source>
</evidence>
<dbReference type="AlphaFoldDB" id="A0A8J6L510"/>
<reference evidence="9" key="1">
    <citation type="submission" date="2020-03" db="EMBL/GenBank/DDBJ databases">
        <title>Studies in the Genomics of Life Span.</title>
        <authorList>
            <person name="Glass D."/>
        </authorList>
    </citation>
    <scope>NUCLEOTIDE SEQUENCE</scope>
    <source>
        <strain evidence="9">LTLLF</strain>
        <tissue evidence="9">Muscle</tissue>
    </source>
</reference>
<evidence type="ECO:0000256" key="4">
    <source>
        <dbReference type="ARBA" id="ARBA00022490"/>
    </source>
</evidence>